<dbReference type="AlphaFoldDB" id="E9H2S4"/>
<reference evidence="2 3" key="1">
    <citation type="journal article" date="2011" name="Science">
        <title>The ecoresponsive genome of Daphnia pulex.</title>
        <authorList>
            <person name="Colbourne J.K."/>
            <person name="Pfrender M.E."/>
            <person name="Gilbert D."/>
            <person name="Thomas W.K."/>
            <person name="Tucker A."/>
            <person name="Oakley T.H."/>
            <person name="Tokishita S."/>
            <person name="Aerts A."/>
            <person name="Arnold G.J."/>
            <person name="Basu M.K."/>
            <person name="Bauer D.J."/>
            <person name="Caceres C.E."/>
            <person name="Carmel L."/>
            <person name="Casola C."/>
            <person name="Choi J.H."/>
            <person name="Detter J.C."/>
            <person name="Dong Q."/>
            <person name="Dusheyko S."/>
            <person name="Eads B.D."/>
            <person name="Frohlich T."/>
            <person name="Geiler-Samerotte K.A."/>
            <person name="Gerlach D."/>
            <person name="Hatcher P."/>
            <person name="Jogdeo S."/>
            <person name="Krijgsveld J."/>
            <person name="Kriventseva E.V."/>
            <person name="Kultz D."/>
            <person name="Laforsch C."/>
            <person name="Lindquist E."/>
            <person name="Lopez J."/>
            <person name="Manak J.R."/>
            <person name="Muller J."/>
            <person name="Pangilinan J."/>
            <person name="Patwardhan R.P."/>
            <person name="Pitluck S."/>
            <person name="Pritham E.J."/>
            <person name="Rechtsteiner A."/>
            <person name="Rho M."/>
            <person name="Rogozin I.B."/>
            <person name="Sakarya O."/>
            <person name="Salamov A."/>
            <person name="Schaack S."/>
            <person name="Shapiro H."/>
            <person name="Shiga Y."/>
            <person name="Skalitzky C."/>
            <person name="Smith Z."/>
            <person name="Souvorov A."/>
            <person name="Sung W."/>
            <person name="Tang Z."/>
            <person name="Tsuchiya D."/>
            <person name="Tu H."/>
            <person name="Vos H."/>
            <person name="Wang M."/>
            <person name="Wolf Y.I."/>
            <person name="Yamagata H."/>
            <person name="Yamada T."/>
            <person name="Ye Y."/>
            <person name="Shaw J.R."/>
            <person name="Andrews J."/>
            <person name="Crease T.J."/>
            <person name="Tang H."/>
            <person name="Lucas S.M."/>
            <person name="Robertson H.M."/>
            <person name="Bork P."/>
            <person name="Koonin E.V."/>
            <person name="Zdobnov E.M."/>
            <person name="Grigoriev I.V."/>
            <person name="Lynch M."/>
            <person name="Boore J.L."/>
        </authorList>
    </citation>
    <scope>NUCLEOTIDE SEQUENCE [LARGE SCALE GENOMIC DNA]</scope>
</reference>
<dbReference type="HOGENOM" id="CLU_1929706_0_0_1"/>
<evidence type="ECO:0000256" key="1">
    <source>
        <dbReference type="SAM" id="MobiDB-lite"/>
    </source>
</evidence>
<evidence type="ECO:0000313" key="3">
    <source>
        <dbReference type="Proteomes" id="UP000000305"/>
    </source>
</evidence>
<dbReference type="EMBL" id="GL732587">
    <property type="protein sequence ID" value="EFX73833.1"/>
    <property type="molecule type" value="Genomic_DNA"/>
</dbReference>
<feature type="compositionally biased region" description="Polar residues" evidence="1">
    <location>
        <begin position="9"/>
        <end position="25"/>
    </location>
</feature>
<dbReference type="PhylomeDB" id="E9H2S4"/>
<keyword evidence="3" id="KW-1185">Reference proteome</keyword>
<dbReference type="OrthoDB" id="6387806at2759"/>
<accession>E9H2S4</accession>
<name>E9H2S4_DAPPU</name>
<protein>
    <submittedName>
        <fullName evidence="2">Uncharacterized protein</fullName>
    </submittedName>
</protein>
<gene>
    <name evidence="2" type="ORF">DAPPUDRAFT_252480</name>
</gene>
<dbReference type="InParanoid" id="E9H2S4"/>
<dbReference type="KEGG" id="dpx:DAPPUDRAFT_252480"/>
<proteinExistence type="predicted"/>
<sequence>MDLGGQVPISDSSELNPSDSVSQFGQRDDPYPLASGVAPDAWIDLYLAGREKPHVRGNGDKSSVTIQLEVYLGRALDWFAWISMWYAFVHIPSKKASEKLAILKNLLKADLSDIVYGHGGGEYDYKENIII</sequence>
<organism evidence="2 3">
    <name type="scientific">Daphnia pulex</name>
    <name type="common">Water flea</name>
    <dbReference type="NCBI Taxonomy" id="6669"/>
    <lineage>
        <taxon>Eukaryota</taxon>
        <taxon>Metazoa</taxon>
        <taxon>Ecdysozoa</taxon>
        <taxon>Arthropoda</taxon>
        <taxon>Crustacea</taxon>
        <taxon>Branchiopoda</taxon>
        <taxon>Diplostraca</taxon>
        <taxon>Cladocera</taxon>
        <taxon>Anomopoda</taxon>
        <taxon>Daphniidae</taxon>
        <taxon>Daphnia</taxon>
    </lineage>
</organism>
<evidence type="ECO:0000313" key="2">
    <source>
        <dbReference type="EMBL" id="EFX73833.1"/>
    </source>
</evidence>
<feature type="region of interest" description="Disordered" evidence="1">
    <location>
        <begin position="1"/>
        <end position="29"/>
    </location>
</feature>
<dbReference type="Proteomes" id="UP000000305">
    <property type="component" value="Unassembled WGS sequence"/>
</dbReference>